<gene>
    <name evidence="1" type="ORF">ACCO45_009525</name>
</gene>
<accession>A0ACC4DLF2</accession>
<organism evidence="1 2">
    <name type="scientific">Purpureocillium lilacinum</name>
    <name type="common">Paecilomyces lilacinus</name>
    <dbReference type="NCBI Taxonomy" id="33203"/>
    <lineage>
        <taxon>Eukaryota</taxon>
        <taxon>Fungi</taxon>
        <taxon>Dikarya</taxon>
        <taxon>Ascomycota</taxon>
        <taxon>Pezizomycotina</taxon>
        <taxon>Sordariomycetes</taxon>
        <taxon>Hypocreomycetidae</taxon>
        <taxon>Hypocreales</taxon>
        <taxon>Ophiocordycipitaceae</taxon>
        <taxon>Purpureocillium</taxon>
    </lineage>
</organism>
<dbReference type="EMBL" id="JBGNUJ010000008">
    <property type="protein sequence ID" value="KAL3956679.1"/>
    <property type="molecule type" value="Genomic_DNA"/>
</dbReference>
<comment type="caution">
    <text evidence="1">The sequence shown here is derived from an EMBL/GenBank/DDBJ whole genome shotgun (WGS) entry which is preliminary data.</text>
</comment>
<keyword evidence="2" id="KW-1185">Reference proteome</keyword>
<protein>
    <submittedName>
        <fullName evidence="1">Uncharacterized protein</fullName>
    </submittedName>
</protein>
<name>A0ACC4DLF2_PURLI</name>
<evidence type="ECO:0000313" key="2">
    <source>
        <dbReference type="Proteomes" id="UP001638806"/>
    </source>
</evidence>
<sequence length="102" mass="11209">MRNPPPLPLRTASSNHCPRCLLDGDATSCETQLRAYAEAHAELRERGRPVRDLYRIARRGDLPVRVHPVLAKAALALLRDPPSYTGGMPRSFLSTSSSSGEE</sequence>
<reference evidence="1" key="1">
    <citation type="submission" date="2024-12" db="EMBL/GenBank/DDBJ databases">
        <title>Comparative genomics and development of molecular markers within Purpureocillium lilacinum and among Purpureocillium species.</title>
        <authorList>
            <person name="Yeh Z.-Y."/>
            <person name="Ni N.-T."/>
            <person name="Lo P.-H."/>
            <person name="Mushyakhwo K."/>
            <person name="Lin C.-F."/>
            <person name="Nai Y.-S."/>
        </authorList>
    </citation>
    <scope>NUCLEOTIDE SEQUENCE</scope>
    <source>
        <strain evidence="1">NCHU-NPUST-175</strain>
    </source>
</reference>
<proteinExistence type="predicted"/>
<dbReference type="Proteomes" id="UP001638806">
    <property type="component" value="Unassembled WGS sequence"/>
</dbReference>
<evidence type="ECO:0000313" key="1">
    <source>
        <dbReference type="EMBL" id="KAL3956679.1"/>
    </source>
</evidence>